<protein>
    <recommendedName>
        <fullName evidence="3">TraB/GumN family protein</fullName>
    </recommendedName>
</protein>
<dbReference type="PANTHER" id="PTHR40590">
    <property type="entry name" value="CYTOPLASMIC PROTEIN-RELATED"/>
    <property type="match status" value="1"/>
</dbReference>
<dbReference type="PANTHER" id="PTHR40590:SF1">
    <property type="entry name" value="CYTOPLASMIC PROTEIN"/>
    <property type="match status" value="1"/>
</dbReference>
<dbReference type="Pfam" id="PF01963">
    <property type="entry name" value="TraB_PrgY_gumN"/>
    <property type="match status" value="1"/>
</dbReference>
<accession>A0ABX0XHN8</accession>
<dbReference type="InterPro" id="IPR047111">
    <property type="entry name" value="YbaP-like"/>
</dbReference>
<dbReference type="RefSeq" id="WP_167952331.1">
    <property type="nucleotide sequence ID" value="NZ_JAATJE010000001.1"/>
</dbReference>
<organism evidence="1 2">
    <name type="scientific">Sphingomonas jejuensis</name>
    <dbReference type="NCBI Taxonomy" id="904715"/>
    <lineage>
        <taxon>Bacteria</taxon>
        <taxon>Pseudomonadati</taxon>
        <taxon>Pseudomonadota</taxon>
        <taxon>Alphaproteobacteria</taxon>
        <taxon>Sphingomonadales</taxon>
        <taxon>Sphingomonadaceae</taxon>
        <taxon>Sphingomonas</taxon>
    </lineage>
</organism>
<dbReference type="InterPro" id="IPR002816">
    <property type="entry name" value="TraB/PrgY/GumN_fam"/>
</dbReference>
<reference evidence="1 2" key="1">
    <citation type="submission" date="2020-03" db="EMBL/GenBank/DDBJ databases">
        <title>Genomic Encyclopedia of Type Strains, Phase IV (KMG-IV): sequencing the most valuable type-strain genomes for metagenomic binning, comparative biology and taxonomic classification.</title>
        <authorList>
            <person name="Goeker M."/>
        </authorList>
    </citation>
    <scope>NUCLEOTIDE SEQUENCE [LARGE SCALE GENOMIC DNA]</scope>
    <source>
        <strain evidence="1 2">DSM 27651</strain>
    </source>
</reference>
<evidence type="ECO:0008006" key="3">
    <source>
        <dbReference type="Google" id="ProtNLM"/>
    </source>
</evidence>
<dbReference type="Proteomes" id="UP000734218">
    <property type="component" value="Unassembled WGS sequence"/>
</dbReference>
<gene>
    <name evidence="1" type="ORF">GGR88_000320</name>
</gene>
<evidence type="ECO:0000313" key="1">
    <source>
        <dbReference type="EMBL" id="NJC32846.1"/>
    </source>
</evidence>
<evidence type="ECO:0000313" key="2">
    <source>
        <dbReference type="Proteomes" id="UP000734218"/>
    </source>
</evidence>
<sequence>MLAIAPAQAEPAATAPGAGPALWRVADADTTIYLFGTVHALPPGVDWYRGPVVAAFDAADEVIFETVEPEGAGATETAQNFVAGLMLPEGKSLRDRVPQAYRQRYDLALARSGGPGAMIDRFKPWFAAFLLGGLEPRGRGRLTTDALGVETVLSGKAREAGKTVGEIEGMEAQLSLLNAVPSPLQIRFLQEALDGIDQNELVGEELLRTWSNGDVPGLDAVTRDWPRDPEMRRVLLDRRNANWAAWIADRLEKPGTVLLAVGAAHLVGPDSVQHHLAQAAVTAERVAP</sequence>
<dbReference type="EMBL" id="JAATJE010000001">
    <property type="protein sequence ID" value="NJC32846.1"/>
    <property type="molecule type" value="Genomic_DNA"/>
</dbReference>
<keyword evidence="2" id="KW-1185">Reference proteome</keyword>
<comment type="caution">
    <text evidence="1">The sequence shown here is derived from an EMBL/GenBank/DDBJ whole genome shotgun (WGS) entry which is preliminary data.</text>
</comment>
<name>A0ABX0XHN8_9SPHN</name>
<dbReference type="CDD" id="cd14789">
    <property type="entry name" value="Tiki"/>
    <property type="match status" value="1"/>
</dbReference>
<proteinExistence type="predicted"/>